<sequence length="232" mass="26738">MKPQAFFFNVLLTSPFTYAKEKISLQWAICEPSPQDTLAKLGRNASPPYKENPITYYDEYPPIHISSGLMFRTKTNKGQQFSTVKVRFPRAVTGIPDFVDCSWNQYGANSPSFTCEKRCPLDSTVWHEEQVQFAERYQAVDWDALRAYGPYQNAKWKVRIEGYKTKFDDVVAGDLHLMEVEVQVPREDAHGALQAITQYLKNRKVSLCEPQEGKTMRLFRAMGYIADENEEL</sequence>
<accession>A0A1V6PYY0</accession>
<protein>
    <recommendedName>
        <fullName evidence="3">CYTH domain-containing protein</fullName>
    </recommendedName>
</protein>
<keyword evidence="2" id="KW-1185">Reference proteome</keyword>
<name>A0A1V6PYY0_9EURO</name>
<evidence type="ECO:0000313" key="1">
    <source>
        <dbReference type="EMBL" id="OQD82145.1"/>
    </source>
</evidence>
<comment type="caution">
    <text evidence="1">The sequence shown here is derived from an EMBL/GenBank/DDBJ whole genome shotgun (WGS) entry which is preliminary data.</text>
</comment>
<gene>
    <name evidence="1" type="ORF">PENANT_c023G07812</name>
</gene>
<organism evidence="1 2">
    <name type="scientific">Penicillium antarcticum</name>
    <dbReference type="NCBI Taxonomy" id="416450"/>
    <lineage>
        <taxon>Eukaryota</taxon>
        <taxon>Fungi</taxon>
        <taxon>Dikarya</taxon>
        <taxon>Ascomycota</taxon>
        <taxon>Pezizomycotina</taxon>
        <taxon>Eurotiomycetes</taxon>
        <taxon>Eurotiomycetidae</taxon>
        <taxon>Eurotiales</taxon>
        <taxon>Aspergillaceae</taxon>
        <taxon>Penicillium</taxon>
    </lineage>
</organism>
<evidence type="ECO:0000313" key="2">
    <source>
        <dbReference type="Proteomes" id="UP000191672"/>
    </source>
</evidence>
<proteinExistence type="predicted"/>
<dbReference type="Proteomes" id="UP000191672">
    <property type="component" value="Unassembled WGS sequence"/>
</dbReference>
<evidence type="ECO:0008006" key="3">
    <source>
        <dbReference type="Google" id="ProtNLM"/>
    </source>
</evidence>
<dbReference type="Gene3D" id="2.40.320.10">
    <property type="entry name" value="Hypothetical Protein Pfu-838710-001"/>
    <property type="match status" value="1"/>
</dbReference>
<dbReference type="EMBL" id="MDYN01000023">
    <property type="protein sequence ID" value="OQD82145.1"/>
    <property type="molecule type" value="Genomic_DNA"/>
</dbReference>
<reference evidence="2" key="1">
    <citation type="journal article" date="2017" name="Nat. Microbiol.">
        <title>Global analysis of biosynthetic gene clusters reveals vast potential of secondary metabolite production in Penicillium species.</title>
        <authorList>
            <person name="Nielsen J.C."/>
            <person name="Grijseels S."/>
            <person name="Prigent S."/>
            <person name="Ji B."/>
            <person name="Dainat J."/>
            <person name="Nielsen K.F."/>
            <person name="Frisvad J.C."/>
            <person name="Workman M."/>
            <person name="Nielsen J."/>
        </authorList>
    </citation>
    <scope>NUCLEOTIDE SEQUENCE [LARGE SCALE GENOMIC DNA]</scope>
    <source>
        <strain evidence="2">IBT 31811</strain>
    </source>
</reference>
<dbReference type="AlphaFoldDB" id="A0A1V6PYY0"/>
<dbReference type="OrthoDB" id="3917713at2759"/>